<proteinExistence type="predicted"/>
<evidence type="ECO:0000313" key="2">
    <source>
        <dbReference type="Proteomes" id="UP000020529"/>
    </source>
</evidence>
<accession>A0A015TXP1</accession>
<sequence length="69" mass="8078">MGKEVNVLMIEPEYLPEKARKFVYKYSIYVLYFSIRKILRIATVTKREIKISFSCKNAKKKSICATPSL</sequence>
<dbReference type="EMBL" id="JGCY01000233">
    <property type="protein sequence ID" value="EXY75611.1"/>
    <property type="molecule type" value="Genomic_DNA"/>
</dbReference>
<gene>
    <name evidence="1" type="ORF">M124_0561</name>
</gene>
<dbReference type="AlphaFoldDB" id="A0A015TXP1"/>
<comment type="caution">
    <text evidence="1">The sequence shown here is derived from an EMBL/GenBank/DDBJ whole genome shotgun (WGS) entry which is preliminary data.</text>
</comment>
<dbReference type="Proteomes" id="UP000020529">
    <property type="component" value="Unassembled WGS sequence"/>
</dbReference>
<name>A0A015TXP1_BACFG</name>
<organism evidence="1 2">
    <name type="scientific">Bacteroides fragilis str. 3988T(B)14</name>
    <dbReference type="NCBI Taxonomy" id="1339315"/>
    <lineage>
        <taxon>Bacteria</taxon>
        <taxon>Pseudomonadati</taxon>
        <taxon>Bacteroidota</taxon>
        <taxon>Bacteroidia</taxon>
        <taxon>Bacteroidales</taxon>
        <taxon>Bacteroidaceae</taxon>
        <taxon>Bacteroides</taxon>
    </lineage>
</organism>
<evidence type="ECO:0000313" key="1">
    <source>
        <dbReference type="EMBL" id="EXY75611.1"/>
    </source>
</evidence>
<protein>
    <submittedName>
        <fullName evidence="1">Uncharacterized protein</fullName>
    </submittedName>
</protein>
<reference evidence="1 2" key="1">
    <citation type="submission" date="2014-02" db="EMBL/GenBank/DDBJ databases">
        <authorList>
            <person name="Sears C."/>
            <person name="Carroll K."/>
            <person name="Sack B.R."/>
            <person name="Qadri F."/>
            <person name="Myers L.L."/>
            <person name="Chung G.-T."/>
            <person name="Escheverria P."/>
            <person name="Fraser C.M."/>
            <person name="Sadzewicz L."/>
            <person name="Shefchek K.A."/>
            <person name="Tallon L."/>
            <person name="Das S.P."/>
            <person name="Daugherty S."/>
            <person name="Mongodin E.F."/>
        </authorList>
    </citation>
    <scope>NUCLEOTIDE SEQUENCE [LARGE SCALE GENOMIC DNA]</scope>
    <source>
        <strain evidence="2">3988T(B)14</strain>
    </source>
</reference>